<comment type="caution">
    <text evidence="5">The sequence shown here is derived from an EMBL/GenBank/DDBJ whole genome shotgun (WGS) entry which is preliminary data.</text>
</comment>
<feature type="region of interest" description="Disordered" evidence="1">
    <location>
        <begin position="817"/>
        <end position="858"/>
    </location>
</feature>
<proteinExistence type="predicted"/>
<evidence type="ECO:0008006" key="7">
    <source>
        <dbReference type="Google" id="ProtNLM"/>
    </source>
</evidence>
<dbReference type="Pfam" id="PF16201">
    <property type="entry name" value="NopRA1"/>
    <property type="match status" value="1"/>
</dbReference>
<evidence type="ECO:0000256" key="1">
    <source>
        <dbReference type="SAM" id="MobiDB-lite"/>
    </source>
</evidence>
<dbReference type="Proteomes" id="UP001305779">
    <property type="component" value="Unassembled WGS sequence"/>
</dbReference>
<feature type="region of interest" description="Disordered" evidence="1">
    <location>
        <begin position="1"/>
        <end position="26"/>
    </location>
</feature>
<dbReference type="PANTHER" id="PTHR13500">
    <property type="entry name" value="NUCLEOLAR PRERIBOSOMAL-ASSOCIATED PROTEIN 1"/>
    <property type="match status" value="1"/>
</dbReference>
<dbReference type="Pfam" id="PF26140">
    <property type="entry name" value="HEAT_URB1"/>
    <property type="match status" value="1"/>
</dbReference>
<keyword evidence="6" id="KW-1185">Reference proteome</keyword>
<gene>
    <name evidence="5" type="ORF">PRZ48_014804</name>
</gene>
<evidence type="ECO:0000313" key="6">
    <source>
        <dbReference type="Proteomes" id="UP001305779"/>
    </source>
</evidence>
<evidence type="ECO:0000259" key="4">
    <source>
        <dbReference type="Pfam" id="PF26140"/>
    </source>
</evidence>
<protein>
    <recommendedName>
        <fullName evidence="7">Nucleolar pre-ribosomal-associated protein 1</fullName>
    </recommendedName>
</protein>
<evidence type="ECO:0000259" key="2">
    <source>
        <dbReference type="Pfam" id="PF11707"/>
    </source>
</evidence>
<dbReference type="EMBL" id="JAXOVC010000014">
    <property type="protein sequence ID" value="KAK4494506.1"/>
    <property type="molecule type" value="Genomic_DNA"/>
</dbReference>
<evidence type="ECO:0000313" key="5">
    <source>
        <dbReference type="EMBL" id="KAK4494506.1"/>
    </source>
</evidence>
<name>A0ABR0DZA2_ZASCE</name>
<dbReference type="InterPro" id="IPR021714">
    <property type="entry name" value="URB1_N"/>
</dbReference>
<feature type="compositionally biased region" description="Polar residues" evidence="1">
    <location>
        <begin position="824"/>
        <end position="846"/>
    </location>
</feature>
<feature type="domain" description="URB1 central HEAT repeat" evidence="4">
    <location>
        <begin position="627"/>
        <end position="804"/>
    </location>
</feature>
<dbReference type="InterPro" id="IPR059018">
    <property type="entry name" value="HEAT_URB1"/>
</dbReference>
<dbReference type="InterPro" id="IPR039844">
    <property type="entry name" value="URB1"/>
</dbReference>
<dbReference type="PANTHER" id="PTHR13500:SF0">
    <property type="entry name" value="NUCLEOLAR PRE-RIBOSOMAL-ASSOCIATED PROTEIN 1"/>
    <property type="match status" value="1"/>
</dbReference>
<feature type="domain" description="URB1 C-terminal" evidence="3">
    <location>
        <begin position="876"/>
        <end position="1074"/>
    </location>
</feature>
<feature type="domain" description="URB1 N-terminal" evidence="2">
    <location>
        <begin position="100"/>
        <end position="436"/>
    </location>
</feature>
<evidence type="ECO:0000259" key="3">
    <source>
        <dbReference type="Pfam" id="PF16201"/>
    </source>
</evidence>
<dbReference type="InterPro" id="IPR032436">
    <property type="entry name" value="URB1_C"/>
</dbReference>
<sequence length="1111" mass="125678">MSKRDRPEDGDDRPPKRPRQEHQAPKIEEIQFARQLQDLLVFRQDGIQQLRNGIASFKAFLESILYHREEDNRGRQISILREYLETQKPADIKDLERPFLSQLWQAWSFANQNNNDYLSSSISAVLALLLKTISGILDLREQGLLLCRTIIQHQHLHLVKRCLDAPKHKDFVISPCLRLLTEVAGFDGGSAASELYKRREQTFDVGALRRLLGAVKTEISDDEAKRRPALRTLTLRYILALFKYLHEGGKIDVLKSKPLCNALFQHLDEDPAEVVNELLTTVEQNLLKDLELPRSAKAAILTPQNLEKVTAIASSEHAASEKAFAWLKAVCQTPDYGILRPSGWYPHGTTKADQHLTGKYIDLGLDSLEFYDRDESINIRNTTLLTWALTLRAHTIERERELLLLCFKSAPELVAAYFSEKSMQLDPKLSNTWIGYASLLFEVVALQVPLHLGSSEEAASLPPQTTIVIESILPRPLAQKTLTRCLNQQNSELITFFALRILVVALQKLRTVLKQLGMGGNSTLWDEAKSRLTQRFIDRSPAIKDVVNTFRKIPDDAEHALQREASTRVLALYYEVIPLQAMEEPFDISVPLTAALVRSESQQDQKDEVARLRQLELEHLLTVARYSAGMKWFAKQGGLTYSPIVNLLRIARKDLQSKYIRTLIEQVLAENGILNTPKDDKLRSAIDALVGSVLSLSDDSPVWEFLDDCIARAGRQPIKYVDSLESLEKSRKEEAEHLPSVLTGVIMEQASFVAAQKDQDGKTKASWIMLFLDLLKHTGEFGKPLQRLIKAVSKTLALKPKEQQHDATVILEQVPRQTPDDQETQALDQQPSQQFQRRSHQWNFTAPPQEPSSHPELTRWSQKDIDVAIEDGDIDALILDLCSEHGDIRKQGLTQLNRLKLQLRTSTYENAPQVSVIIGELAETFETRHGSGDSALPYVAGTFAVRALQVQTQPHHFMYPKVNRFLIRGPEWRVNRLPGYWLSNTILGQPEEDDAYWRETQWVLDWLVDGLRSPPDLDIYRRGDVFEKVMALWTSPGAAGHKSIKERICELIFRACHVEGGSDTLITRAGVLSWLGMLSASGSAIPDSLRETVIAKADRLETWAGRPHGTV</sequence>
<dbReference type="Pfam" id="PF11707">
    <property type="entry name" value="Npa1"/>
    <property type="match status" value="1"/>
</dbReference>
<accession>A0ABR0DZA2</accession>
<organism evidence="5 6">
    <name type="scientific">Zasmidium cellare</name>
    <name type="common">Wine cellar mold</name>
    <name type="synonym">Racodium cellare</name>
    <dbReference type="NCBI Taxonomy" id="395010"/>
    <lineage>
        <taxon>Eukaryota</taxon>
        <taxon>Fungi</taxon>
        <taxon>Dikarya</taxon>
        <taxon>Ascomycota</taxon>
        <taxon>Pezizomycotina</taxon>
        <taxon>Dothideomycetes</taxon>
        <taxon>Dothideomycetidae</taxon>
        <taxon>Mycosphaerellales</taxon>
        <taxon>Mycosphaerellaceae</taxon>
        <taxon>Zasmidium</taxon>
    </lineage>
</organism>
<reference evidence="5 6" key="1">
    <citation type="journal article" date="2023" name="G3 (Bethesda)">
        <title>A chromosome-level genome assembly of Zasmidium syzygii isolated from banana leaves.</title>
        <authorList>
            <person name="van Westerhoven A.C."/>
            <person name="Mehrabi R."/>
            <person name="Talebi R."/>
            <person name="Steentjes M.B.F."/>
            <person name="Corcolon B."/>
            <person name="Chong P.A."/>
            <person name="Kema G.H.J."/>
            <person name="Seidl M.F."/>
        </authorList>
    </citation>
    <scope>NUCLEOTIDE SEQUENCE [LARGE SCALE GENOMIC DNA]</scope>
    <source>
        <strain evidence="5 6">P124</strain>
    </source>
</reference>